<dbReference type="InterPro" id="IPR010281">
    <property type="entry name" value="DUF885"/>
</dbReference>
<gene>
    <name evidence="1" type="ORF">BXY75_0065</name>
</gene>
<organism evidence="1 2">
    <name type="scientific">Ulvibacter antarcticus</name>
    <dbReference type="NCBI Taxonomy" id="442714"/>
    <lineage>
        <taxon>Bacteria</taxon>
        <taxon>Pseudomonadati</taxon>
        <taxon>Bacteroidota</taxon>
        <taxon>Flavobacteriia</taxon>
        <taxon>Flavobacteriales</taxon>
        <taxon>Flavobacteriaceae</taxon>
        <taxon>Ulvibacter</taxon>
    </lineage>
</organism>
<dbReference type="OrthoDB" id="9760040at2"/>
<evidence type="ECO:0000313" key="2">
    <source>
        <dbReference type="Proteomes" id="UP000271339"/>
    </source>
</evidence>
<accession>A0A3L9Z6B6</accession>
<dbReference type="PANTHER" id="PTHR33361:SF2">
    <property type="entry name" value="DUF885 DOMAIN-CONTAINING PROTEIN"/>
    <property type="match status" value="1"/>
</dbReference>
<dbReference type="Pfam" id="PF05960">
    <property type="entry name" value="DUF885"/>
    <property type="match status" value="1"/>
</dbReference>
<dbReference type="PANTHER" id="PTHR33361">
    <property type="entry name" value="GLR0591 PROTEIN"/>
    <property type="match status" value="1"/>
</dbReference>
<sequence>MKNLIPLIGCIIVMSCADNSKTIKSEPSIVTLADSYYERSLETFPEKAYYADIKLAKHNGITSNELSERTKWGNYEDSLYVELTKLEINQIPEKKDKITYWLLKEELEASIELRVCKRNLWNVNHLSGWQSRWISLAEFQPVGSEELREQAFERWNKFPVFVATEINNLKKGIAEGYSMPKEIVDLVIEQLQVLQDYTIENSPFMSPAKRDNDIQFKEEWVGLVTNKVLPALSKYQQYLLTEYRPNARDEISVVALPNGSECYQAFIRSMTTTKKSAEELFELGQKIVSSNKTKVSEIGFDVYKERDFSKIIELMNKDTSDNFKTSEEILEVNSKLLEKAKNESEKWFVMLPSTEVTIKPYEAHEAGIGSYEAAKGDKPAYYRISLKNPKKQKKSNNETLTFHEAYPGHHLQIGIEKDIKGLHPISKIIGFGSYVEGWARYSEQLAEEMGLYESKLALIRRRAWPSRGLVVDPAIHTKGWSKEHAIDFMMESGQSAEVALSLYHRSIVWPAQLTSYDTGGEEIKALRKMAEEKMGEQFDIKEFHSKILENGSIPLSSLRHNINEWVKSKKN</sequence>
<dbReference type="PROSITE" id="PS51257">
    <property type="entry name" value="PROKAR_LIPOPROTEIN"/>
    <property type="match status" value="1"/>
</dbReference>
<proteinExistence type="predicted"/>
<name>A0A3L9Z6B6_9FLAO</name>
<evidence type="ECO:0000313" key="1">
    <source>
        <dbReference type="EMBL" id="RMA67517.1"/>
    </source>
</evidence>
<dbReference type="RefSeq" id="WP_121905703.1">
    <property type="nucleotide sequence ID" value="NZ_REFC01000008.1"/>
</dbReference>
<comment type="caution">
    <text evidence="1">The sequence shown here is derived from an EMBL/GenBank/DDBJ whole genome shotgun (WGS) entry which is preliminary data.</text>
</comment>
<dbReference type="EMBL" id="REFC01000008">
    <property type="protein sequence ID" value="RMA67517.1"/>
    <property type="molecule type" value="Genomic_DNA"/>
</dbReference>
<dbReference type="Proteomes" id="UP000271339">
    <property type="component" value="Unassembled WGS sequence"/>
</dbReference>
<protein>
    <submittedName>
        <fullName evidence="1">Uncharacterized protein (DUF885 family)</fullName>
    </submittedName>
</protein>
<keyword evidence="2" id="KW-1185">Reference proteome</keyword>
<dbReference type="AlphaFoldDB" id="A0A3L9Z6B6"/>
<reference evidence="1 2" key="1">
    <citation type="submission" date="2018-10" db="EMBL/GenBank/DDBJ databases">
        <title>Genomic Encyclopedia of Archaeal and Bacterial Type Strains, Phase II (KMG-II): from individual species to whole genera.</title>
        <authorList>
            <person name="Goeker M."/>
        </authorList>
    </citation>
    <scope>NUCLEOTIDE SEQUENCE [LARGE SCALE GENOMIC DNA]</scope>
    <source>
        <strain evidence="1 2">DSM 23424</strain>
    </source>
</reference>